<dbReference type="Proteomes" id="UP001497535">
    <property type="component" value="Unassembled WGS sequence"/>
</dbReference>
<evidence type="ECO:0000313" key="2">
    <source>
        <dbReference type="Proteomes" id="UP001497535"/>
    </source>
</evidence>
<accession>A0ACB1AEX3</accession>
<dbReference type="EMBL" id="CAVMJV010000080">
    <property type="protein sequence ID" value="CAK5090079.1"/>
    <property type="molecule type" value="Genomic_DNA"/>
</dbReference>
<name>A0ACB1AEX3_MELEN</name>
<reference evidence="1" key="1">
    <citation type="submission" date="2023-11" db="EMBL/GenBank/DDBJ databases">
        <authorList>
            <person name="Poullet M."/>
        </authorList>
    </citation>
    <scope>NUCLEOTIDE SEQUENCE</scope>
    <source>
        <strain evidence="1">E1834</strain>
    </source>
</reference>
<protein>
    <submittedName>
        <fullName evidence="1">Uncharacterized protein</fullName>
    </submittedName>
</protein>
<gene>
    <name evidence="1" type="ORF">MENTE1834_LOCUS37847</name>
</gene>
<evidence type="ECO:0000313" key="1">
    <source>
        <dbReference type="EMBL" id="CAK5090079.1"/>
    </source>
</evidence>
<keyword evidence="2" id="KW-1185">Reference proteome</keyword>
<organism evidence="1 2">
    <name type="scientific">Meloidogyne enterolobii</name>
    <name type="common">Root-knot nematode worm</name>
    <name type="synonym">Meloidogyne mayaguensis</name>
    <dbReference type="NCBI Taxonomy" id="390850"/>
    <lineage>
        <taxon>Eukaryota</taxon>
        <taxon>Metazoa</taxon>
        <taxon>Ecdysozoa</taxon>
        <taxon>Nematoda</taxon>
        <taxon>Chromadorea</taxon>
        <taxon>Rhabditida</taxon>
        <taxon>Tylenchina</taxon>
        <taxon>Tylenchomorpha</taxon>
        <taxon>Tylenchoidea</taxon>
        <taxon>Meloidogynidae</taxon>
        <taxon>Meloidogyninae</taxon>
        <taxon>Meloidogyne</taxon>
    </lineage>
</organism>
<proteinExistence type="predicted"/>
<comment type="caution">
    <text evidence="1">The sequence shown here is derived from an EMBL/GenBank/DDBJ whole genome shotgun (WGS) entry which is preliminary data.</text>
</comment>
<sequence length="63" mass="7345">MPFKIGFVSGRKKPPSMNTHFYFIFISPSKLLNSSFSFSTKKLFFYFLAFFPIFPHLLVSSLL</sequence>